<name>A0A9D4ISP7_DREPO</name>
<feature type="repeat" description="ANK" evidence="3">
    <location>
        <begin position="134"/>
        <end position="166"/>
    </location>
</feature>
<reference evidence="5" key="2">
    <citation type="submission" date="2020-11" db="EMBL/GenBank/DDBJ databases">
        <authorList>
            <person name="McCartney M.A."/>
            <person name="Auch B."/>
            <person name="Kono T."/>
            <person name="Mallez S."/>
            <person name="Becker A."/>
            <person name="Gohl D.M."/>
            <person name="Silverstein K.A.T."/>
            <person name="Koren S."/>
            <person name="Bechman K.B."/>
            <person name="Herman A."/>
            <person name="Abrahante J.E."/>
            <person name="Garbe J."/>
        </authorList>
    </citation>
    <scope>NUCLEOTIDE SEQUENCE</scope>
    <source>
        <strain evidence="5">Duluth1</strain>
        <tissue evidence="5">Whole animal</tissue>
    </source>
</reference>
<evidence type="ECO:0000256" key="1">
    <source>
        <dbReference type="ARBA" id="ARBA00022737"/>
    </source>
</evidence>
<accession>A0A9D4ISP7</accession>
<dbReference type="SUPFAM" id="SSF48403">
    <property type="entry name" value="Ankyrin repeat"/>
    <property type="match status" value="1"/>
</dbReference>
<reference evidence="5" key="1">
    <citation type="journal article" date="2019" name="bioRxiv">
        <title>The Genome of the Zebra Mussel, Dreissena polymorpha: A Resource for Invasive Species Research.</title>
        <authorList>
            <person name="McCartney M.A."/>
            <person name="Auch B."/>
            <person name="Kono T."/>
            <person name="Mallez S."/>
            <person name="Zhang Y."/>
            <person name="Obille A."/>
            <person name="Becker A."/>
            <person name="Abrahante J.E."/>
            <person name="Garbe J."/>
            <person name="Badalamenti J.P."/>
            <person name="Herman A."/>
            <person name="Mangelson H."/>
            <person name="Liachko I."/>
            <person name="Sullivan S."/>
            <person name="Sone E.D."/>
            <person name="Koren S."/>
            <person name="Silverstein K.A.T."/>
            <person name="Beckman K.B."/>
            <person name="Gohl D.M."/>
        </authorList>
    </citation>
    <scope>NUCLEOTIDE SEQUENCE</scope>
    <source>
        <strain evidence="5">Duluth1</strain>
        <tissue evidence="5">Whole animal</tissue>
    </source>
</reference>
<dbReference type="InterPro" id="IPR036770">
    <property type="entry name" value="Ankyrin_rpt-contain_sf"/>
</dbReference>
<evidence type="ECO:0000256" key="2">
    <source>
        <dbReference type="ARBA" id="ARBA00023043"/>
    </source>
</evidence>
<evidence type="ECO:0008006" key="7">
    <source>
        <dbReference type="Google" id="ProtNLM"/>
    </source>
</evidence>
<protein>
    <recommendedName>
        <fullName evidence="7">Ankyrin repeat protein</fullName>
    </recommendedName>
</protein>
<dbReference type="PANTHER" id="PTHR24126:SF14">
    <property type="entry name" value="ANK_REP_REGION DOMAIN-CONTAINING PROTEIN"/>
    <property type="match status" value="1"/>
</dbReference>
<dbReference type="EMBL" id="JAIWYP010000008">
    <property type="protein sequence ID" value="KAH3783589.1"/>
    <property type="molecule type" value="Genomic_DNA"/>
</dbReference>
<evidence type="ECO:0000313" key="5">
    <source>
        <dbReference type="EMBL" id="KAH3783589.1"/>
    </source>
</evidence>
<dbReference type="PANTHER" id="PTHR24126">
    <property type="entry name" value="ANKYRIN REPEAT, PH AND SEC7 DOMAIN CONTAINING PROTEIN SECG-RELATED"/>
    <property type="match status" value="1"/>
</dbReference>
<dbReference type="SMART" id="SM00248">
    <property type="entry name" value="ANK"/>
    <property type="match status" value="8"/>
</dbReference>
<keyword evidence="6" id="KW-1185">Reference proteome</keyword>
<gene>
    <name evidence="5" type="ORF">DPMN_161531</name>
</gene>
<dbReference type="InterPro" id="IPR002110">
    <property type="entry name" value="Ankyrin_rpt"/>
</dbReference>
<sequence>MFLPACFESYTDQNQAASITKSSTQSKDTTNKTRHMHQSTSSAHLETEEDLNKLFELFSTVFSSLSDVPPTFLIDAVAANHCALVFVTAARCPHLVNGIHQTFTALMLACQKGYKDAVQILLTARADANIAGENGMTALMLAIIHGHAEIAILLIQRGADPNLKDKKGRNAMIIAAYKLETTVIKELIARNADLNEQDEQGNTALHVSIIANNAVSILDMVQCKRVNVLIRNKNRQTPMILAAIKNDVKTIEVIINRCPANKYPDVANEALQAAIFNNNTDVVRLLIQLGVDVNRLDEKLTISLHYACLLGQFDISKLLAQAGACVNKQSVDGVTPLHLCIAKSSPNCNVDETEEVRTLNNTPEKIRERTDLACYLVKHGADMLIRDANGNTPLTFCTEENMLTSIKRSARVQRAKGQRASTRLMVYCPECKYRA</sequence>
<feature type="repeat" description="ANK" evidence="3">
    <location>
        <begin position="167"/>
        <end position="199"/>
    </location>
</feature>
<feature type="repeat" description="ANK" evidence="3">
    <location>
        <begin position="101"/>
        <end position="133"/>
    </location>
</feature>
<evidence type="ECO:0000256" key="3">
    <source>
        <dbReference type="PROSITE-ProRule" id="PRU00023"/>
    </source>
</evidence>
<evidence type="ECO:0000313" key="6">
    <source>
        <dbReference type="Proteomes" id="UP000828390"/>
    </source>
</evidence>
<dbReference type="PROSITE" id="PS50088">
    <property type="entry name" value="ANK_REPEAT"/>
    <property type="match status" value="4"/>
</dbReference>
<keyword evidence="2 3" id="KW-0040">ANK repeat</keyword>
<dbReference type="PROSITE" id="PS50297">
    <property type="entry name" value="ANK_REP_REGION"/>
    <property type="match status" value="2"/>
</dbReference>
<feature type="region of interest" description="Disordered" evidence="4">
    <location>
        <begin position="17"/>
        <end position="45"/>
    </location>
</feature>
<dbReference type="PRINTS" id="PR01415">
    <property type="entry name" value="ANKYRIN"/>
</dbReference>
<organism evidence="5 6">
    <name type="scientific">Dreissena polymorpha</name>
    <name type="common">Zebra mussel</name>
    <name type="synonym">Mytilus polymorpha</name>
    <dbReference type="NCBI Taxonomy" id="45954"/>
    <lineage>
        <taxon>Eukaryota</taxon>
        <taxon>Metazoa</taxon>
        <taxon>Spiralia</taxon>
        <taxon>Lophotrochozoa</taxon>
        <taxon>Mollusca</taxon>
        <taxon>Bivalvia</taxon>
        <taxon>Autobranchia</taxon>
        <taxon>Heteroconchia</taxon>
        <taxon>Euheterodonta</taxon>
        <taxon>Imparidentia</taxon>
        <taxon>Neoheterodontei</taxon>
        <taxon>Myida</taxon>
        <taxon>Dreissenoidea</taxon>
        <taxon>Dreissenidae</taxon>
        <taxon>Dreissena</taxon>
    </lineage>
</organism>
<proteinExistence type="predicted"/>
<feature type="repeat" description="ANK" evidence="3">
    <location>
        <begin position="266"/>
        <end position="298"/>
    </location>
</feature>
<dbReference type="AlphaFoldDB" id="A0A9D4ISP7"/>
<comment type="caution">
    <text evidence="5">The sequence shown here is derived from an EMBL/GenBank/DDBJ whole genome shotgun (WGS) entry which is preliminary data.</text>
</comment>
<feature type="compositionally biased region" description="Polar residues" evidence="4">
    <location>
        <begin position="17"/>
        <end position="28"/>
    </location>
</feature>
<dbReference type="Proteomes" id="UP000828390">
    <property type="component" value="Unassembled WGS sequence"/>
</dbReference>
<dbReference type="Pfam" id="PF12796">
    <property type="entry name" value="Ank_2"/>
    <property type="match status" value="2"/>
</dbReference>
<dbReference type="Gene3D" id="1.25.40.20">
    <property type="entry name" value="Ankyrin repeat-containing domain"/>
    <property type="match status" value="3"/>
</dbReference>
<keyword evidence="1" id="KW-0677">Repeat</keyword>
<evidence type="ECO:0000256" key="4">
    <source>
        <dbReference type="SAM" id="MobiDB-lite"/>
    </source>
</evidence>